<dbReference type="RefSeq" id="WP_259311483.1">
    <property type="nucleotide sequence ID" value="NZ_CP087164.1"/>
</dbReference>
<evidence type="ECO:0000259" key="1">
    <source>
        <dbReference type="Pfam" id="PF13472"/>
    </source>
</evidence>
<protein>
    <recommendedName>
        <fullName evidence="1">SGNH hydrolase-type esterase domain-containing protein</fullName>
    </recommendedName>
</protein>
<dbReference type="InterPro" id="IPR036514">
    <property type="entry name" value="SGNH_hydro_sf"/>
</dbReference>
<dbReference type="InterPro" id="IPR051532">
    <property type="entry name" value="Ester_Hydrolysis_Enzymes"/>
</dbReference>
<dbReference type="InterPro" id="IPR013830">
    <property type="entry name" value="SGNH_hydro"/>
</dbReference>
<dbReference type="Proteomes" id="UP001162834">
    <property type="component" value="Chromosome"/>
</dbReference>
<name>A0A9E6Y0A7_9ACTN</name>
<sequence length="200" mass="20131">MSADRRVLFLGDSFVAGAGDPAALGWAGRVAAAAWAAGVPVTPYNLGVRGETSEQVAARWRAEAGPRLVTDAGCRLTVAFGANDMLWEDGGPRVAPERSATVLEGLLTEAGALGLRPFVVGPAPVGDAAADRRIVALTAAHARVASAAGAPFVPVAEALMATPAWTAEAAAGDGAHPGAGGYEALAGLVLAAGWIDWLRN</sequence>
<dbReference type="SUPFAM" id="SSF52266">
    <property type="entry name" value="SGNH hydrolase"/>
    <property type="match status" value="1"/>
</dbReference>
<organism evidence="2 3">
    <name type="scientific">Capillimicrobium parvum</name>
    <dbReference type="NCBI Taxonomy" id="2884022"/>
    <lineage>
        <taxon>Bacteria</taxon>
        <taxon>Bacillati</taxon>
        <taxon>Actinomycetota</taxon>
        <taxon>Thermoleophilia</taxon>
        <taxon>Solirubrobacterales</taxon>
        <taxon>Capillimicrobiaceae</taxon>
        <taxon>Capillimicrobium</taxon>
    </lineage>
</organism>
<dbReference type="GO" id="GO:0004622">
    <property type="term" value="F:phosphatidylcholine lysophospholipase activity"/>
    <property type="evidence" value="ECO:0007669"/>
    <property type="project" value="TreeGrafter"/>
</dbReference>
<gene>
    <name evidence="2" type="ORF">DSM104329_03844</name>
</gene>
<dbReference type="EMBL" id="CP087164">
    <property type="protein sequence ID" value="UGS37428.1"/>
    <property type="molecule type" value="Genomic_DNA"/>
</dbReference>
<dbReference type="KEGG" id="sbae:DSM104329_03844"/>
<dbReference type="Gene3D" id="3.40.50.1110">
    <property type="entry name" value="SGNH hydrolase"/>
    <property type="match status" value="1"/>
</dbReference>
<dbReference type="AlphaFoldDB" id="A0A9E6Y0A7"/>
<feature type="domain" description="SGNH hydrolase-type esterase" evidence="1">
    <location>
        <begin position="9"/>
        <end position="184"/>
    </location>
</feature>
<dbReference type="PANTHER" id="PTHR30383">
    <property type="entry name" value="THIOESTERASE 1/PROTEASE 1/LYSOPHOSPHOLIPASE L1"/>
    <property type="match status" value="1"/>
</dbReference>
<proteinExistence type="predicted"/>
<evidence type="ECO:0000313" key="3">
    <source>
        <dbReference type="Proteomes" id="UP001162834"/>
    </source>
</evidence>
<dbReference type="Pfam" id="PF13472">
    <property type="entry name" value="Lipase_GDSL_2"/>
    <property type="match status" value="1"/>
</dbReference>
<accession>A0A9E6Y0A7</accession>
<dbReference type="PANTHER" id="PTHR30383:SF5">
    <property type="entry name" value="SGNH HYDROLASE-TYPE ESTERASE DOMAIN-CONTAINING PROTEIN"/>
    <property type="match status" value="1"/>
</dbReference>
<keyword evidence="3" id="KW-1185">Reference proteome</keyword>
<evidence type="ECO:0000313" key="2">
    <source>
        <dbReference type="EMBL" id="UGS37428.1"/>
    </source>
</evidence>
<reference evidence="2" key="1">
    <citation type="journal article" date="2022" name="Int. J. Syst. Evol. Microbiol.">
        <title>Pseudomonas aegrilactucae sp. nov. and Pseudomonas morbosilactucae sp. nov., pathogens causing bacterial rot of lettuce in Japan.</title>
        <authorList>
            <person name="Sawada H."/>
            <person name="Fujikawa T."/>
            <person name="Satou M."/>
        </authorList>
    </citation>
    <scope>NUCLEOTIDE SEQUENCE</scope>
    <source>
        <strain evidence="2">0166_1</strain>
    </source>
</reference>